<dbReference type="EMBL" id="FRBG01000009">
    <property type="protein sequence ID" value="SHL01815.1"/>
    <property type="molecule type" value="Genomic_DNA"/>
</dbReference>
<name>A0A150FR72_CLOPD</name>
<dbReference type="PANTHER" id="PTHR41373:SF1">
    <property type="entry name" value="PHOSPHATIDYLGLYCEROL LYSYLTRANSFERASE C-TERMINAL DOMAIN-CONTAINING PROTEIN"/>
    <property type="match status" value="1"/>
</dbReference>
<dbReference type="AlphaFoldDB" id="A0A150FR72"/>
<organism evidence="2 4">
    <name type="scientific">Alkalithermobacter thermoalcaliphilus JW-YL-7 = DSM 7308</name>
    <dbReference type="NCBI Taxonomy" id="1121328"/>
    <lineage>
        <taxon>Bacteria</taxon>
        <taxon>Bacillati</taxon>
        <taxon>Bacillota</taxon>
        <taxon>Clostridia</taxon>
        <taxon>Peptostreptococcales</taxon>
        <taxon>Tepidibacteraceae</taxon>
        <taxon>Alkalithermobacter</taxon>
    </lineage>
</organism>
<proteinExistence type="predicted"/>
<dbReference type="PATRIC" id="fig|1121328.3.peg.1188"/>
<keyword evidence="5" id="KW-1185">Reference proteome</keyword>
<sequence length="276" mass="33632">MVSYEACEYCFTTIYMWQHLYNTVYYKEDDFAVLIGEYEDHKFTVIPLAKRENLGKAFDFIRSYFKENDIKFQLRAVTEEFVQFLKENYQDKFKYIEERDYFDYVYLAEDLRTLSGRKYHKKRNHINAFMKEYENRYYYKSLNKEDFDECLFLLDKWMENKEDISNFENEKIAIRKIFENYDKLQVKIGGIYIDNKLEAFSIGEYLNDNMAVIHIEKANSEIRGLYPMINKLFLQNEFPDVEFVNREEDLGIDGLRHAKMSYYPYKLISKYTVLEE</sequence>
<evidence type="ECO:0000313" key="2">
    <source>
        <dbReference type="EMBL" id="KXZ40104.1"/>
    </source>
</evidence>
<accession>A0A150FR72</accession>
<feature type="domain" description="Phosphatidylglycerol lysyltransferase C-terminal" evidence="1">
    <location>
        <begin position="6"/>
        <end position="273"/>
    </location>
</feature>
<dbReference type="Proteomes" id="UP000092605">
    <property type="component" value="Unassembled WGS sequence"/>
</dbReference>
<dbReference type="SUPFAM" id="SSF55729">
    <property type="entry name" value="Acyl-CoA N-acyltransferases (Nat)"/>
    <property type="match status" value="2"/>
</dbReference>
<dbReference type="InterPro" id="IPR024320">
    <property type="entry name" value="LPG_synthase_C"/>
</dbReference>
<reference evidence="2 4" key="1">
    <citation type="submission" date="2016-02" db="EMBL/GenBank/DDBJ databases">
        <title>Draft genome sequence for Clostridium paradoxum JW-YL-7.</title>
        <authorList>
            <person name="Utturkar S.M."/>
            <person name="Lancaster A."/>
            <person name="Poole F.L."/>
            <person name="Adams M.W."/>
            <person name="Brown S.D."/>
        </authorList>
    </citation>
    <scope>NUCLEOTIDE SEQUENCE [LARGE SCALE GENOMIC DNA]</scope>
    <source>
        <strain evidence="2 4">JW-YL-7</strain>
    </source>
</reference>
<evidence type="ECO:0000313" key="4">
    <source>
        <dbReference type="Proteomes" id="UP000092605"/>
    </source>
</evidence>
<dbReference type="OrthoDB" id="9765580at2"/>
<dbReference type="PIRSF" id="PIRSF018688">
    <property type="entry name" value="UCP018688"/>
    <property type="match status" value="1"/>
</dbReference>
<reference evidence="3 5" key="2">
    <citation type="submission" date="2016-11" db="EMBL/GenBank/DDBJ databases">
        <authorList>
            <person name="Varghese N."/>
            <person name="Submissions S."/>
        </authorList>
    </citation>
    <scope>NUCLEOTIDE SEQUENCE [LARGE SCALE GENOMIC DNA]</scope>
    <source>
        <strain evidence="3 5">DSM 7308</strain>
    </source>
</reference>
<dbReference type="Pfam" id="PF09924">
    <property type="entry name" value="LPG_synthase_C"/>
    <property type="match status" value="1"/>
</dbReference>
<dbReference type="InterPro" id="IPR016181">
    <property type="entry name" value="Acyl_CoA_acyltransferase"/>
</dbReference>
<dbReference type="STRING" id="1121328.JWYL7_1179"/>
<evidence type="ECO:0000259" key="1">
    <source>
        <dbReference type="Pfam" id="PF09924"/>
    </source>
</evidence>
<dbReference type="Gene3D" id="3.40.630.30">
    <property type="match status" value="1"/>
</dbReference>
<dbReference type="EMBL" id="LSFY01000001">
    <property type="protein sequence ID" value="KXZ40104.1"/>
    <property type="molecule type" value="Genomic_DNA"/>
</dbReference>
<protein>
    <recommendedName>
        <fullName evidence="1">Phosphatidylglycerol lysyltransferase C-terminal domain-containing protein</fullName>
    </recommendedName>
</protein>
<evidence type="ECO:0000313" key="3">
    <source>
        <dbReference type="EMBL" id="SHL01815.1"/>
    </source>
</evidence>
<evidence type="ECO:0000313" key="5">
    <source>
        <dbReference type="Proteomes" id="UP000323392"/>
    </source>
</evidence>
<dbReference type="PANTHER" id="PTHR41373">
    <property type="entry name" value="DUF2156 DOMAIN-CONTAINING PROTEIN"/>
    <property type="match status" value="1"/>
</dbReference>
<dbReference type="RefSeq" id="WP_066070406.1">
    <property type="nucleotide sequence ID" value="NZ_FRBG01000009.1"/>
</dbReference>
<comment type="caution">
    <text evidence="2">The sequence shown here is derived from an EMBL/GenBank/DDBJ whole genome shotgun (WGS) entry which is preliminary data.</text>
</comment>
<dbReference type="InterPro" id="IPR016732">
    <property type="entry name" value="UCP018688"/>
</dbReference>
<gene>
    <name evidence="2" type="ORF">JWYL7_1179</name>
    <name evidence="3" type="ORF">SAMN05661008_01309</name>
</gene>
<dbReference type="Proteomes" id="UP000323392">
    <property type="component" value="Unassembled WGS sequence"/>
</dbReference>